<comment type="similarity">
    <text evidence="1">Belongs to the ATP-dependent AMP-binding enzyme family.</text>
</comment>
<evidence type="ECO:0000259" key="3">
    <source>
        <dbReference type="Pfam" id="PF13193"/>
    </source>
</evidence>
<dbReference type="PROSITE" id="PS00455">
    <property type="entry name" value="AMP_BINDING"/>
    <property type="match status" value="1"/>
</dbReference>
<dbReference type="FunFam" id="3.30.300.30:FF:000017">
    <property type="entry name" value="Acyl-CoA synthetase short-chain family member 3"/>
    <property type="match status" value="1"/>
</dbReference>
<evidence type="ECO:0000313" key="5">
    <source>
        <dbReference type="EMBL" id="SIQ54929.1"/>
    </source>
</evidence>
<accession>A0A8G2CJL2</accession>
<name>A0A8G2CJL2_ACIRU</name>
<dbReference type="EMBL" id="FTNE01000006">
    <property type="protein sequence ID" value="SIQ54929.1"/>
    <property type="molecule type" value="Genomic_DNA"/>
</dbReference>
<dbReference type="InterPro" id="IPR042099">
    <property type="entry name" value="ANL_N_sf"/>
</dbReference>
<dbReference type="SUPFAM" id="SSF56801">
    <property type="entry name" value="Acetyl-CoA synthetase-like"/>
    <property type="match status" value="1"/>
</dbReference>
<dbReference type="Gene3D" id="3.40.50.12780">
    <property type="entry name" value="N-terminal domain of ligase-like"/>
    <property type="match status" value="1"/>
</dbReference>
<evidence type="ECO:0000313" key="6">
    <source>
        <dbReference type="Proteomes" id="UP000186308"/>
    </source>
</evidence>
<comment type="caution">
    <text evidence="5">The sequence shown here is derived from an EMBL/GenBank/DDBJ whole genome shotgun (WGS) entry which is preliminary data.</text>
</comment>
<dbReference type="InterPro" id="IPR045851">
    <property type="entry name" value="AMP-bd_C_sf"/>
</dbReference>
<dbReference type="Proteomes" id="UP000186308">
    <property type="component" value="Unassembled WGS sequence"/>
</dbReference>
<protein>
    <submittedName>
        <fullName evidence="5">Propionyl-CoA synthetase</fullName>
    </submittedName>
</protein>
<dbReference type="Pfam" id="PF16177">
    <property type="entry name" value="ACAS_N"/>
    <property type="match status" value="1"/>
</dbReference>
<keyword evidence="6" id="KW-1185">Reference proteome</keyword>
<feature type="domain" description="AMP-dependent synthetase/ligase" evidence="2">
    <location>
        <begin position="52"/>
        <end position="438"/>
    </location>
</feature>
<dbReference type="InterPro" id="IPR025110">
    <property type="entry name" value="AMP-bd_C"/>
</dbReference>
<organism evidence="5 6">
    <name type="scientific">Acidiphilium rubrum</name>
    <dbReference type="NCBI Taxonomy" id="526"/>
    <lineage>
        <taxon>Bacteria</taxon>
        <taxon>Pseudomonadati</taxon>
        <taxon>Pseudomonadota</taxon>
        <taxon>Alphaproteobacteria</taxon>
        <taxon>Acetobacterales</taxon>
        <taxon>Acidocellaceae</taxon>
        <taxon>Acidiphilium</taxon>
    </lineage>
</organism>
<reference evidence="5 6" key="1">
    <citation type="submission" date="2017-01" db="EMBL/GenBank/DDBJ databases">
        <authorList>
            <person name="Varghese N."/>
            <person name="Submissions S."/>
        </authorList>
    </citation>
    <scope>NUCLEOTIDE SEQUENCE [LARGE SCALE GENOMIC DNA]</scope>
    <source>
        <strain evidence="5 6">ATCC 35905</strain>
    </source>
</reference>
<evidence type="ECO:0000259" key="4">
    <source>
        <dbReference type="Pfam" id="PF16177"/>
    </source>
</evidence>
<dbReference type="Pfam" id="PF00501">
    <property type="entry name" value="AMP-binding"/>
    <property type="match status" value="1"/>
</dbReference>
<dbReference type="RefSeq" id="WP_035229112.1">
    <property type="nucleotide sequence ID" value="NZ_FTNE01000006.1"/>
</dbReference>
<evidence type="ECO:0000256" key="1">
    <source>
        <dbReference type="ARBA" id="ARBA00006432"/>
    </source>
</evidence>
<evidence type="ECO:0000259" key="2">
    <source>
        <dbReference type="Pfam" id="PF00501"/>
    </source>
</evidence>
<dbReference type="Gene3D" id="3.30.300.30">
    <property type="match status" value="1"/>
</dbReference>
<dbReference type="AlphaFoldDB" id="A0A8G2CJL2"/>
<dbReference type="InterPro" id="IPR032387">
    <property type="entry name" value="ACAS_N"/>
</dbReference>
<dbReference type="InterPro" id="IPR020845">
    <property type="entry name" value="AMP-binding_CS"/>
</dbReference>
<dbReference type="PANTHER" id="PTHR43347">
    <property type="entry name" value="ACYL-COA SYNTHETASE"/>
    <property type="match status" value="1"/>
</dbReference>
<sequence length="615" mass="65283">MNELYWAEAAKAIDWIEPYQRVFDPDIGPFGRWFTGGVLNTAANCLDRHVEAGAGERVALIWDSAMEGRVAQFTYRVLRDRVAKLAGAMAARGVVKGDRVVIYMPMVPEAAIAMLACARLGAVHSVVFGGFAAPELAARIDAAAPKLVIAASCGLEPGRVIAYKPILDAALDLAAHRPEACLIFQREALRAELLAGRDEDFSAAEAAGIAHDPVPVAATDPLYVLYTSGTTGKPKGIVRDNGGHAVALAHSVPLIFDVRPGPGAASEVMWTASDVGWVVGHTYIVYAPLLAGVTSVMYEGKPVGTPDAGAFWRVCAQHKVKTLFTAPTALRAIKQQDPTGALIGAHDLSRLEALFLAGERCDPPTATWIAGLLGKPVIDNWWQTETGWPISARFRGTGLTPFKPGSGGRACPGFDVQALDPQGDLMPAGEVGALAIRLPLPPGCAPTLWNDDAGYRRAYLEAFPGWYRTGDAGAVDAEGDIWVMGRTDDIINVAGHRLSTGAMEEVLAAHPDVAECAVIGRHDDIKGEIPFGLVVLKSGVERDEAVIAAELVALVRERIGPVAAFKTAVIVQRLPKTRSGKILRATMKQMANGMNPVVPPTIEDASVLEAIAGKF</sequence>
<dbReference type="InterPro" id="IPR000873">
    <property type="entry name" value="AMP-dep_synth/lig_dom"/>
</dbReference>
<dbReference type="PANTHER" id="PTHR43347:SF3">
    <property type="entry name" value="ACYL-COA SYNTHETASE SHORT-CHAIN FAMILY MEMBER 3, MITOCHONDRIAL"/>
    <property type="match status" value="1"/>
</dbReference>
<proteinExistence type="inferred from homology"/>
<feature type="domain" description="AMP-binding enzyme C-terminal" evidence="3">
    <location>
        <begin position="503"/>
        <end position="581"/>
    </location>
</feature>
<feature type="domain" description="Acetyl-coenzyme A synthetase N-terminal" evidence="4">
    <location>
        <begin position="3"/>
        <end position="45"/>
    </location>
</feature>
<dbReference type="OrthoDB" id="4471305at2"/>
<dbReference type="GO" id="GO:0050218">
    <property type="term" value="F:propionate-CoA ligase activity"/>
    <property type="evidence" value="ECO:0007669"/>
    <property type="project" value="TreeGrafter"/>
</dbReference>
<gene>
    <name evidence="5" type="ORF">SAMN05421828_10649</name>
</gene>
<dbReference type="Pfam" id="PF13193">
    <property type="entry name" value="AMP-binding_C"/>
    <property type="match status" value="1"/>
</dbReference>